<evidence type="ECO:0000313" key="1">
    <source>
        <dbReference type="EMBL" id="KAK9892752.1"/>
    </source>
</evidence>
<dbReference type="AlphaFoldDB" id="A0AAW1VAP8"/>
<proteinExistence type="predicted"/>
<keyword evidence="2" id="KW-1185">Reference proteome</keyword>
<protein>
    <submittedName>
        <fullName evidence="1">Uncharacterized protein</fullName>
    </submittedName>
</protein>
<evidence type="ECO:0000313" key="2">
    <source>
        <dbReference type="Proteomes" id="UP001431783"/>
    </source>
</evidence>
<comment type="caution">
    <text evidence="1">The sequence shown here is derived from an EMBL/GenBank/DDBJ whole genome shotgun (WGS) entry which is preliminary data.</text>
</comment>
<dbReference type="EMBL" id="JARQZJ010000138">
    <property type="protein sequence ID" value="KAK9892752.1"/>
    <property type="molecule type" value="Genomic_DNA"/>
</dbReference>
<sequence>MNEKKTTATFFKTSHSSITTLKLFKTKDRVIETQNSSKFLGIYLDESMKWDAHITQLCTNLSSVCFSLKEMEKYFNWSTLKVVYLAVFESRLRYASMFFGNSSFMKNVNVLQKRALRIILRLKYDASCRGKFREMSILTATAIHIQESLLFVFKNYQQFEQNTTSAYNIRTTFLKYPKHRLTHTEKGPEYSCVRYYNALPLSIRSQRNLSKYKSSVFKLLVHNEPYNIGEFFDYCRVLVREKTIHI</sequence>
<organism evidence="1 2">
    <name type="scientific">Henosepilachna vigintioctopunctata</name>
    <dbReference type="NCBI Taxonomy" id="420089"/>
    <lineage>
        <taxon>Eukaryota</taxon>
        <taxon>Metazoa</taxon>
        <taxon>Ecdysozoa</taxon>
        <taxon>Arthropoda</taxon>
        <taxon>Hexapoda</taxon>
        <taxon>Insecta</taxon>
        <taxon>Pterygota</taxon>
        <taxon>Neoptera</taxon>
        <taxon>Endopterygota</taxon>
        <taxon>Coleoptera</taxon>
        <taxon>Polyphaga</taxon>
        <taxon>Cucujiformia</taxon>
        <taxon>Coccinelloidea</taxon>
        <taxon>Coccinellidae</taxon>
        <taxon>Epilachninae</taxon>
        <taxon>Epilachnini</taxon>
        <taxon>Henosepilachna</taxon>
    </lineage>
</organism>
<reference evidence="1 2" key="1">
    <citation type="submission" date="2023-03" db="EMBL/GenBank/DDBJ databases">
        <title>Genome insight into feeding habits of ladybird beetles.</title>
        <authorList>
            <person name="Li H.-S."/>
            <person name="Huang Y.-H."/>
            <person name="Pang H."/>
        </authorList>
    </citation>
    <scope>NUCLEOTIDE SEQUENCE [LARGE SCALE GENOMIC DNA]</scope>
    <source>
        <strain evidence="1">SYSU_2023b</strain>
        <tissue evidence="1">Whole body</tissue>
    </source>
</reference>
<gene>
    <name evidence="1" type="ORF">WA026_021945</name>
</gene>
<dbReference type="Proteomes" id="UP001431783">
    <property type="component" value="Unassembled WGS sequence"/>
</dbReference>
<name>A0AAW1VAP8_9CUCU</name>
<accession>A0AAW1VAP8</accession>